<dbReference type="Gene3D" id="3.40.50.200">
    <property type="entry name" value="Peptidase S8/S53 domain"/>
    <property type="match status" value="1"/>
</dbReference>
<dbReference type="GO" id="GO:0004252">
    <property type="term" value="F:serine-type endopeptidase activity"/>
    <property type="evidence" value="ECO:0007669"/>
    <property type="project" value="InterPro"/>
</dbReference>
<evidence type="ECO:0000313" key="1">
    <source>
        <dbReference type="EMBL" id="SVD46920.1"/>
    </source>
</evidence>
<evidence type="ECO:0008006" key="2">
    <source>
        <dbReference type="Google" id="ProtNLM"/>
    </source>
</evidence>
<proteinExistence type="predicted"/>
<dbReference type="InterPro" id="IPR036852">
    <property type="entry name" value="Peptidase_S8/S53_dom_sf"/>
</dbReference>
<name>A0A382VKK1_9ZZZZ</name>
<dbReference type="SUPFAM" id="SSF52743">
    <property type="entry name" value="Subtilisin-like"/>
    <property type="match status" value="1"/>
</dbReference>
<dbReference type="AlphaFoldDB" id="A0A382VKK1"/>
<accession>A0A382VKK1</accession>
<feature type="non-terminal residue" evidence="1">
    <location>
        <position position="1"/>
    </location>
</feature>
<protein>
    <recommendedName>
        <fullName evidence="2">Peptidase S8/S53 domain-containing protein</fullName>
    </recommendedName>
</protein>
<gene>
    <name evidence="1" type="ORF">METZ01_LOCUS399774</name>
</gene>
<organism evidence="1">
    <name type="scientific">marine metagenome</name>
    <dbReference type="NCBI Taxonomy" id="408172"/>
    <lineage>
        <taxon>unclassified sequences</taxon>
        <taxon>metagenomes</taxon>
        <taxon>ecological metagenomes</taxon>
    </lineage>
</organism>
<dbReference type="EMBL" id="UINC01152634">
    <property type="protein sequence ID" value="SVD46920.1"/>
    <property type="molecule type" value="Genomic_DNA"/>
</dbReference>
<dbReference type="GO" id="GO:0006508">
    <property type="term" value="P:proteolysis"/>
    <property type="evidence" value="ECO:0007669"/>
    <property type="project" value="InterPro"/>
</dbReference>
<sequence>IRAISIVHLSGQGEADTMAAALNWVLEHHHEYNITTVNLSPVDDERHQDPLPTLLDGPLRALKEQGIWVSAPCGNNGYTDGISWPACQPDCFSIGATKPGAHAAHLDRFTNTDLLVAAAATSSSNANAAACSMILREAIDVGAYPWQDHGPTLADAMLAIFQQTGVSIEDPLVPATFHELDLLAAVGHVLGG</sequence>
<reference evidence="1" key="1">
    <citation type="submission" date="2018-05" db="EMBL/GenBank/DDBJ databases">
        <authorList>
            <person name="Lanie J.A."/>
            <person name="Ng W.-L."/>
            <person name="Kazmierczak K.M."/>
            <person name="Andrzejewski T.M."/>
            <person name="Davidsen T.M."/>
            <person name="Wayne K.J."/>
            <person name="Tettelin H."/>
            <person name="Glass J.I."/>
            <person name="Rusch D."/>
            <person name="Podicherti R."/>
            <person name="Tsui H.-C.T."/>
            <person name="Winkler M.E."/>
        </authorList>
    </citation>
    <scope>NUCLEOTIDE SEQUENCE</scope>
</reference>